<evidence type="ECO:0000259" key="4">
    <source>
        <dbReference type="PROSITE" id="PS50893"/>
    </source>
</evidence>
<dbReference type="SUPFAM" id="SSF52540">
    <property type="entry name" value="P-loop containing nucleoside triphosphate hydrolases"/>
    <property type="match status" value="1"/>
</dbReference>
<keyword evidence="2" id="KW-0547">Nucleotide-binding</keyword>
<dbReference type="PANTHER" id="PTHR45772:SF7">
    <property type="entry name" value="AMINO ACID ABC TRANSPORTER ATP-BINDING PROTEIN"/>
    <property type="match status" value="1"/>
</dbReference>
<proteinExistence type="predicted"/>
<dbReference type="EMBL" id="JACRDE010000366">
    <property type="protein sequence ID" value="MBI5250592.1"/>
    <property type="molecule type" value="Genomic_DNA"/>
</dbReference>
<dbReference type="InterPro" id="IPR003593">
    <property type="entry name" value="AAA+_ATPase"/>
</dbReference>
<dbReference type="Pfam" id="PF00005">
    <property type="entry name" value="ABC_tran"/>
    <property type="match status" value="1"/>
</dbReference>
<keyword evidence="1" id="KW-0813">Transport</keyword>
<accession>A0A9D6V343</accession>
<evidence type="ECO:0000313" key="6">
    <source>
        <dbReference type="Proteomes" id="UP000807825"/>
    </source>
</evidence>
<feature type="domain" description="ABC transporter" evidence="4">
    <location>
        <begin position="10"/>
        <end position="257"/>
    </location>
</feature>
<dbReference type="Gene3D" id="3.40.50.300">
    <property type="entry name" value="P-loop containing nucleotide triphosphate hydrolases"/>
    <property type="match status" value="1"/>
</dbReference>
<evidence type="ECO:0000256" key="1">
    <source>
        <dbReference type="ARBA" id="ARBA00022448"/>
    </source>
</evidence>
<dbReference type="Proteomes" id="UP000807825">
    <property type="component" value="Unassembled WGS sequence"/>
</dbReference>
<dbReference type="GO" id="GO:0015188">
    <property type="term" value="F:L-isoleucine transmembrane transporter activity"/>
    <property type="evidence" value="ECO:0007669"/>
    <property type="project" value="TreeGrafter"/>
</dbReference>
<dbReference type="GO" id="GO:0042941">
    <property type="term" value="P:D-alanine transmembrane transport"/>
    <property type="evidence" value="ECO:0007669"/>
    <property type="project" value="TreeGrafter"/>
</dbReference>
<protein>
    <submittedName>
        <fullName evidence="5">ABC transporter ATP-binding protein</fullName>
    </submittedName>
</protein>
<dbReference type="SMART" id="SM00382">
    <property type="entry name" value="AAA"/>
    <property type="match status" value="1"/>
</dbReference>
<dbReference type="GO" id="GO:1903806">
    <property type="term" value="P:L-isoleucine import across plasma membrane"/>
    <property type="evidence" value="ECO:0007669"/>
    <property type="project" value="TreeGrafter"/>
</dbReference>
<keyword evidence="3 5" id="KW-0067">ATP-binding</keyword>
<dbReference type="GO" id="GO:0005524">
    <property type="term" value="F:ATP binding"/>
    <property type="evidence" value="ECO:0007669"/>
    <property type="project" value="UniProtKB-KW"/>
</dbReference>
<dbReference type="CDD" id="cd03219">
    <property type="entry name" value="ABC_Mj1267_LivG_branched"/>
    <property type="match status" value="1"/>
</dbReference>
<evidence type="ECO:0000313" key="5">
    <source>
        <dbReference type="EMBL" id="MBI5250592.1"/>
    </source>
</evidence>
<dbReference type="Pfam" id="PF12399">
    <property type="entry name" value="BCA_ABC_TP_C"/>
    <property type="match status" value="1"/>
</dbReference>
<dbReference type="GO" id="GO:0016887">
    <property type="term" value="F:ATP hydrolysis activity"/>
    <property type="evidence" value="ECO:0007669"/>
    <property type="project" value="InterPro"/>
</dbReference>
<organism evidence="5 6">
    <name type="scientific">Desulfomonile tiedjei</name>
    <dbReference type="NCBI Taxonomy" id="2358"/>
    <lineage>
        <taxon>Bacteria</taxon>
        <taxon>Pseudomonadati</taxon>
        <taxon>Thermodesulfobacteriota</taxon>
        <taxon>Desulfomonilia</taxon>
        <taxon>Desulfomonilales</taxon>
        <taxon>Desulfomonilaceae</taxon>
        <taxon>Desulfomonile</taxon>
    </lineage>
</organism>
<dbReference type="InterPro" id="IPR003439">
    <property type="entry name" value="ABC_transporter-like_ATP-bd"/>
</dbReference>
<dbReference type="AlphaFoldDB" id="A0A9D6V343"/>
<dbReference type="GO" id="GO:1903805">
    <property type="term" value="P:L-valine import across plasma membrane"/>
    <property type="evidence" value="ECO:0007669"/>
    <property type="project" value="TreeGrafter"/>
</dbReference>
<dbReference type="GO" id="GO:0015192">
    <property type="term" value="F:L-phenylalanine transmembrane transporter activity"/>
    <property type="evidence" value="ECO:0007669"/>
    <property type="project" value="TreeGrafter"/>
</dbReference>
<dbReference type="GO" id="GO:0005886">
    <property type="term" value="C:plasma membrane"/>
    <property type="evidence" value="ECO:0007669"/>
    <property type="project" value="TreeGrafter"/>
</dbReference>
<dbReference type="GO" id="GO:0015808">
    <property type="term" value="P:L-alanine transport"/>
    <property type="evidence" value="ECO:0007669"/>
    <property type="project" value="TreeGrafter"/>
</dbReference>
<dbReference type="GO" id="GO:0005304">
    <property type="term" value="F:L-valine transmembrane transporter activity"/>
    <property type="evidence" value="ECO:0007669"/>
    <property type="project" value="TreeGrafter"/>
</dbReference>
<evidence type="ECO:0000256" key="3">
    <source>
        <dbReference type="ARBA" id="ARBA00022840"/>
    </source>
</evidence>
<dbReference type="FunFam" id="3.40.50.300:FF:000421">
    <property type="entry name" value="Branched-chain amino acid ABC transporter ATP-binding protein"/>
    <property type="match status" value="1"/>
</dbReference>
<dbReference type="InterPro" id="IPR032823">
    <property type="entry name" value="BCA_ABC_TP_C"/>
</dbReference>
<dbReference type="PROSITE" id="PS50893">
    <property type="entry name" value="ABC_TRANSPORTER_2"/>
    <property type="match status" value="1"/>
</dbReference>
<evidence type="ECO:0000256" key="2">
    <source>
        <dbReference type="ARBA" id="ARBA00022741"/>
    </source>
</evidence>
<gene>
    <name evidence="5" type="ORF">HY912_13965</name>
</gene>
<dbReference type="PANTHER" id="PTHR45772">
    <property type="entry name" value="CONSERVED COMPONENT OF ABC TRANSPORTER FOR NATURAL AMINO ACIDS-RELATED"/>
    <property type="match status" value="1"/>
</dbReference>
<sequence>MADHPNSVLLDLKDVSRSFAGIRALSLVSFSVERGTILSLIGPNGAGKSTLINVITGVYAPHSGVIDFEGENIAGRTADVVASKGIARTFQLEELFGSMTVLENAMTGCNGKSRSGMFSCGFALPAARREEERIRQEAIESLALVGLEERAFEPISRLPLGERKLVGIARALCTKPTLLMLDEPAGGLAAHEAERLVSLIHLLLEKGLTILLVEHNMPFVMSLSDKIVVLEAGVKIAEGIPEAVRNNPRVIKAYLGQEQ</sequence>
<name>A0A9D6V343_9BACT</name>
<reference evidence="5" key="1">
    <citation type="submission" date="2020-07" db="EMBL/GenBank/DDBJ databases">
        <title>Huge and variable diversity of episymbiotic CPR bacteria and DPANN archaea in groundwater ecosystems.</title>
        <authorList>
            <person name="He C.Y."/>
            <person name="Keren R."/>
            <person name="Whittaker M."/>
            <person name="Farag I.F."/>
            <person name="Doudna J."/>
            <person name="Cate J.H.D."/>
            <person name="Banfield J.F."/>
        </authorList>
    </citation>
    <scope>NUCLEOTIDE SEQUENCE</scope>
    <source>
        <strain evidence="5">NC_groundwater_1664_Pr3_B-0.1um_52_9</strain>
    </source>
</reference>
<comment type="caution">
    <text evidence="5">The sequence shown here is derived from an EMBL/GenBank/DDBJ whole genome shotgun (WGS) entry which is preliminary data.</text>
</comment>
<dbReference type="InterPro" id="IPR027417">
    <property type="entry name" value="P-loop_NTPase"/>
</dbReference>
<dbReference type="InterPro" id="IPR051120">
    <property type="entry name" value="ABC_AA/LPS_Transport"/>
</dbReference>